<dbReference type="RefSeq" id="WP_206586515.1">
    <property type="nucleotide sequence ID" value="NZ_JAFKCU010000002.1"/>
</dbReference>
<dbReference type="InterPro" id="IPR044666">
    <property type="entry name" value="Cyclophilin_A-like"/>
</dbReference>
<accession>A0ABS3CFI8</accession>
<dbReference type="EMBL" id="JAFKCU010000002">
    <property type="protein sequence ID" value="MBN7815871.1"/>
    <property type="molecule type" value="Genomic_DNA"/>
</dbReference>
<comment type="function">
    <text evidence="3">PPIases accelerate the folding of proteins. It catalyzes the cis-trans isomerization of proline imidic peptide bonds in oligopeptides.</text>
</comment>
<dbReference type="InterPro" id="IPR002130">
    <property type="entry name" value="Cyclophilin-type_PPIase_dom"/>
</dbReference>
<dbReference type="InterPro" id="IPR029000">
    <property type="entry name" value="Cyclophilin-like_dom_sf"/>
</dbReference>
<keyword evidence="6" id="KW-1185">Reference proteome</keyword>
<dbReference type="Pfam" id="PF00160">
    <property type="entry name" value="Pro_isomerase"/>
    <property type="match status" value="1"/>
</dbReference>
<evidence type="ECO:0000256" key="2">
    <source>
        <dbReference type="ARBA" id="ARBA00023235"/>
    </source>
</evidence>
<sequence>MLQIRSLPLTIFILLASLTFGMAQKQEKVPVGEIKTPYGKILISLDDRTPNHRDSFIDLANAGYWDTLTFNRVIPNFVNQGGCPDTPEGFNDPEYLLAPEITPELTHKYGAVGAGRDGNPQKISARCQFYIIQNPEGVHRLDGDYTVFGHVIDGMDVVEKIANAPTNDKDEPLEPVNMKIKIKYLSGSKIEKLQK</sequence>
<evidence type="ECO:0000259" key="4">
    <source>
        <dbReference type="PROSITE" id="PS50072"/>
    </source>
</evidence>
<comment type="catalytic activity">
    <reaction evidence="3">
        <text>[protein]-peptidylproline (omega=180) = [protein]-peptidylproline (omega=0)</text>
        <dbReference type="Rhea" id="RHEA:16237"/>
        <dbReference type="Rhea" id="RHEA-COMP:10747"/>
        <dbReference type="Rhea" id="RHEA-COMP:10748"/>
        <dbReference type="ChEBI" id="CHEBI:83833"/>
        <dbReference type="ChEBI" id="CHEBI:83834"/>
        <dbReference type="EC" id="5.2.1.8"/>
    </reaction>
</comment>
<dbReference type="PRINTS" id="PR00153">
    <property type="entry name" value="CSAPPISMRASE"/>
</dbReference>
<protein>
    <recommendedName>
        <fullName evidence="3">Peptidyl-prolyl cis-trans isomerase</fullName>
        <shortName evidence="3">PPIase</shortName>
        <ecNumber evidence="3">5.2.1.8</ecNumber>
    </recommendedName>
</protein>
<organism evidence="5 6">
    <name type="scientific">Algoriphagus pacificus</name>
    <dbReference type="NCBI Taxonomy" id="2811234"/>
    <lineage>
        <taxon>Bacteria</taxon>
        <taxon>Pseudomonadati</taxon>
        <taxon>Bacteroidota</taxon>
        <taxon>Cytophagia</taxon>
        <taxon>Cytophagales</taxon>
        <taxon>Cyclobacteriaceae</taxon>
        <taxon>Algoriphagus</taxon>
    </lineage>
</organism>
<reference evidence="5 6" key="1">
    <citation type="submission" date="2021-03" db="EMBL/GenBank/DDBJ databases">
        <title>novel species isolated from a fishpond in China.</title>
        <authorList>
            <person name="Lu H."/>
            <person name="Cai Z."/>
        </authorList>
    </citation>
    <scope>NUCLEOTIDE SEQUENCE [LARGE SCALE GENOMIC DNA]</scope>
    <source>
        <strain evidence="5 6">YJ13C</strain>
    </source>
</reference>
<dbReference type="PANTHER" id="PTHR45625">
    <property type="entry name" value="PEPTIDYL-PROLYL CIS-TRANS ISOMERASE-RELATED"/>
    <property type="match status" value="1"/>
</dbReference>
<dbReference type="Proteomes" id="UP000664480">
    <property type="component" value="Unassembled WGS sequence"/>
</dbReference>
<evidence type="ECO:0000313" key="6">
    <source>
        <dbReference type="Proteomes" id="UP000664480"/>
    </source>
</evidence>
<dbReference type="GO" id="GO:0016853">
    <property type="term" value="F:isomerase activity"/>
    <property type="evidence" value="ECO:0007669"/>
    <property type="project" value="UniProtKB-KW"/>
</dbReference>
<dbReference type="PANTHER" id="PTHR45625:SF4">
    <property type="entry name" value="PEPTIDYLPROLYL ISOMERASE DOMAIN AND WD REPEAT-CONTAINING PROTEIN 1"/>
    <property type="match status" value="1"/>
</dbReference>
<feature type="domain" description="PPIase cyclophilin-type" evidence="4">
    <location>
        <begin position="36"/>
        <end position="178"/>
    </location>
</feature>
<evidence type="ECO:0000256" key="1">
    <source>
        <dbReference type="ARBA" id="ARBA00023110"/>
    </source>
</evidence>
<dbReference type="Gene3D" id="2.40.100.10">
    <property type="entry name" value="Cyclophilin-like"/>
    <property type="match status" value="1"/>
</dbReference>
<name>A0ABS3CFI8_9BACT</name>
<dbReference type="SUPFAM" id="SSF50891">
    <property type="entry name" value="Cyclophilin-like"/>
    <property type="match status" value="1"/>
</dbReference>
<proteinExistence type="inferred from homology"/>
<evidence type="ECO:0000256" key="3">
    <source>
        <dbReference type="RuleBase" id="RU363019"/>
    </source>
</evidence>
<dbReference type="CDD" id="cd00317">
    <property type="entry name" value="cyclophilin"/>
    <property type="match status" value="1"/>
</dbReference>
<dbReference type="PROSITE" id="PS50072">
    <property type="entry name" value="CSA_PPIASE_2"/>
    <property type="match status" value="1"/>
</dbReference>
<comment type="caution">
    <text evidence="5">The sequence shown here is derived from an EMBL/GenBank/DDBJ whole genome shotgun (WGS) entry which is preliminary data.</text>
</comment>
<evidence type="ECO:0000313" key="5">
    <source>
        <dbReference type="EMBL" id="MBN7815871.1"/>
    </source>
</evidence>
<keyword evidence="1 3" id="KW-0697">Rotamase</keyword>
<dbReference type="EC" id="5.2.1.8" evidence="3"/>
<comment type="similarity">
    <text evidence="3">Belongs to the cyclophilin-type PPIase family.</text>
</comment>
<gene>
    <name evidence="5" type="ORF">J0A69_10535</name>
</gene>
<keyword evidence="2 3" id="KW-0413">Isomerase</keyword>